<feature type="transmembrane region" description="Helical" evidence="8">
    <location>
        <begin position="182"/>
        <end position="202"/>
    </location>
</feature>
<dbReference type="GO" id="GO:0010509">
    <property type="term" value="P:intracellular polyamine homeostasis"/>
    <property type="evidence" value="ECO:0007669"/>
    <property type="project" value="EnsemblFungi"/>
</dbReference>
<feature type="transmembrane region" description="Helical" evidence="8">
    <location>
        <begin position="241"/>
        <end position="264"/>
    </location>
</feature>
<dbReference type="EMBL" id="KV454210">
    <property type="protein sequence ID" value="ODQ60194.1"/>
    <property type="molecule type" value="Genomic_DNA"/>
</dbReference>
<reference evidence="10 11" key="1">
    <citation type="journal article" date="2016" name="Proc. Natl. Acad. Sci. U.S.A.">
        <title>Comparative genomics of biotechnologically important yeasts.</title>
        <authorList>
            <person name="Riley R."/>
            <person name="Haridas S."/>
            <person name="Wolfe K.H."/>
            <person name="Lopes M.R."/>
            <person name="Hittinger C.T."/>
            <person name="Goeker M."/>
            <person name="Salamov A.A."/>
            <person name="Wisecaver J.H."/>
            <person name="Long T.M."/>
            <person name="Calvey C.H."/>
            <person name="Aerts A.L."/>
            <person name="Barry K.W."/>
            <person name="Choi C."/>
            <person name="Clum A."/>
            <person name="Coughlan A.Y."/>
            <person name="Deshpande S."/>
            <person name="Douglass A.P."/>
            <person name="Hanson S.J."/>
            <person name="Klenk H.-P."/>
            <person name="LaButti K.M."/>
            <person name="Lapidus A."/>
            <person name="Lindquist E.A."/>
            <person name="Lipzen A.M."/>
            <person name="Meier-Kolthoff J.P."/>
            <person name="Ohm R.A."/>
            <person name="Otillar R.P."/>
            <person name="Pangilinan J.L."/>
            <person name="Peng Y."/>
            <person name="Rokas A."/>
            <person name="Rosa C.A."/>
            <person name="Scheuner C."/>
            <person name="Sibirny A.A."/>
            <person name="Slot J.C."/>
            <person name="Stielow J.B."/>
            <person name="Sun H."/>
            <person name="Kurtzman C.P."/>
            <person name="Blackwell M."/>
            <person name="Grigoriev I.V."/>
            <person name="Jeffries T.W."/>
        </authorList>
    </citation>
    <scope>NUCLEOTIDE SEQUENCE [LARGE SCALE GENOMIC DNA]</scope>
    <source>
        <strain evidence="11">ATCC 58044 / CBS 1984 / NCYC 433 / NRRL Y-366-8</strain>
    </source>
</reference>
<feature type="domain" description="Major facilitator superfamily (MFS) profile" evidence="9">
    <location>
        <begin position="148"/>
        <end position="679"/>
    </location>
</feature>
<comment type="subcellular location">
    <subcellularLocation>
        <location evidence="1">Membrane</location>
        <topology evidence="1">Multi-pass membrane protein</topology>
    </subcellularLocation>
</comment>
<evidence type="ECO:0000256" key="4">
    <source>
        <dbReference type="ARBA" id="ARBA00022989"/>
    </source>
</evidence>
<dbReference type="CDD" id="cd17323">
    <property type="entry name" value="MFS_Tpo1_MDR_like"/>
    <property type="match status" value="1"/>
</dbReference>
<feature type="transmembrane region" description="Helical" evidence="8">
    <location>
        <begin position="214"/>
        <end position="235"/>
    </location>
</feature>
<feature type="transmembrane region" description="Helical" evidence="8">
    <location>
        <begin position="276"/>
        <end position="298"/>
    </location>
</feature>
<feature type="transmembrane region" description="Helical" evidence="8">
    <location>
        <begin position="593"/>
        <end position="615"/>
    </location>
</feature>
<dbReference type="GO" id="GO:0015565">
    <property type="term" value="F:threonine efflux transmembrane transporter activity"/>
    <property type="evidence" value="ECO:0007669"/>
    <property type="project" value="EnsemblFungi"/>
</dbReference>
<dbReference type="GO" id="GO:0030476">
    <property type="term" value="P:ascospore wall assembly"/>
    <property type="evidence" value="ECO:0007669"/>
    <property type="project" value="EnsemblFungi"/>
</dbReference>
<accession>A0A1E3P4Q3</accession>
<keyword evidence="11" id="KW-1185">Reference proteome</keyword>
<evidence type="ECO:0000313" key="11">
    <source>
        <dbReference type="Proteomes" id="UP000094112"/>
    </source>
</evidence>
<feature type="transmembrane region" description="Helical" evidence="8">
    <location>
        <begin position="561"/>
        <end position="581"/>
    </location>
</feature>
<protein>
    <recommendedName>
        <fullName evidence="9">Major facilitator superfamily (MFS) profile domain-containing protein</fullName>
    </recommendedName>
</protein>
<keyword evidence="2" id="KW-0813">Transport</keyword>
<keyword evidence="3 8" id="KW-0812">Transmembrane</keyword>
<evidence type="ECO:0000256" key="6">
    <source>
        <dbReference type="ARBA" id="ARBA00038347"/>
    </source>
</evidence>
<feature type="transmembrane region" description="Helical" evidence="8">
    <location>
        <begin position="627"/>
        <end position="648"/>
    </location>
</feature>
<evidence type="ECO:0000256" key="7">
    <source>
        <dbReference type="SAM" id="MobiDB-lite"/>
    </source>
</evidence>
<proteinExistence type="inferred from homology"/>
<dbReference type="PANTHER" id="PTHR23502">
    <property type="entry name" value="MAJOR FACILITATOR SUPERFAMILY"/>
    <property type="match status" value="1"/>
</dbReference>
<dbReference type="GeneID" id="30200677"/>
<comment type="similarity">
    <text evidence="6">Belongs to the major facilitator superfamily. CAR1 family.</text>
</comment>
<dbReference type="STRING" id="683960.A0A1E3P4Q3"/>
<feature type="region of interest" description="Disordered" evidence="7">
    <location>
        <begin position="96"/>
        <end position="117"/>
    </location>
</feature>
<evidence type="ECO:0000313" key="10">
    <source>
        <dbReference type="EMBL" id="ODQ60194.1"/>
    </source>
</evidence>
<dbReference type="InterPro" id="IPR011701">
    <property type="entry name" value="MFS"/>
</dbReference>
<feature type="transmembrane region" description="Helical" evidence="8">
    <location>
        <begin position="519"/>
        <end position="540"/>
    </location>
</feature>
<organism evidence="10 11">
    <name type="scientific">Wickerhamomyces anomalus (strain ATCC 58044 / CBS 1984 / NCYC 433 / NRRL Y-366-8)</name>
    <name type="common">Yeast</name>
    <name type="synonym">Hansenula anomala</name>
    <dbReference type="NCBI Taxonomy" id="683960"/>
    <lineage>
        <taxon>Eukaryota</taxon>
        <taxon>Fungi</taxon>
        <taxon>Dikarya</taxon>
        <taxon>Ascomycota</taxon>
        <taxon>Saccharomycotina</taxon>
        <taxon>Saccharomycetes</taxon>
        <taxon>Phaffomycetales</taxon>
        <taxon>Wickerhamomycetaceae</taxon>
        <taxon>Wickerhamomyces</taxon>
    </lineage>
</organism>
<feature type="transmembrane region" description="Helical" evidence="8">
    <location>
        <begin position="304"/>
        <end position="322"/>
    </location>
</feature>
<evidence type="ECO:0000259" key="9">
    <source>
        <dbReference type="PROSITE" id="PS50850"/>
    </source>
</evidence>
<dbReference type="Gene3D" id="1.20.1250.20">
    <property type="entry name" value="MFS general substrate transporter like domains"/>
    <property type="match status" value="1"/>
</dbReference>
<dbReference type="PANTHER" id="PTHR23502:SF5">
    <property type="entry name" value="QUINIDINE RESISTANCE PROTEIN 3"/>
    <property type="match status" value="1"/>
</dbReference>
<dbReference type="AlphaFoldDB" id="A0A1E3P4Q3"/>
<dbReference type="GO" id="GO:0015203">
    <property type="term" value="F:polyamine transmembrane transporter activity"/>
    <property type="evidence" value="ECO:0007669"/>
    <property type="project" value="EnsemblFungi"/>
</dbReference>
<keyword evidence="5 8" id="KW-0472">Membrane</keyword>
<dbReference type="FunFam" id="1.20.1720.10:FF:000009">
    <property type="entry name" value="MFS multidrug transporter"/>
    <property type="match status" value="1"/>
</dbReference>
<feature type="region of interest" description="Disordered" evidence="7">
    <location>
        <begin position="1"/>
        <end position="61"/>
    </location>
</feature>
<gene>
    <name evidence="10" type="ORF">WICANDRAFT_62759</name>
</gene>
<evidence type="ECO:0000256" key="1">
    <source>
        <dbReference type="ARBA" id="ARBA00004141"/>
    </source>
</evidence>
<feature type="compositionally biased region" description="Polar residues" evidence="7">
    <location>
        <begin position="1"/>
        <end position="46"/>
    </location>
</feature>
<evidence type="ECO:0000256" key="2">
    <source>
        <dbReference type="ARBA" id="ARBA00022448"/>
    </source>
</evidence>
<sequence>MPKTLPNQPTLEDSTSLSAESLNSTDADQQVPTSKEPQPLTSGSPTHKQERQSTHSRQNSFHDSFSAVSLNSSASSANDYIPQSQTNEHDPIALTSPIAQKTQTNSSSLSNKSLRRPRNQRRGLLAQFSLIPEFKDARQYPEKLKYTIVFMIAFSAMIGPMGTSIILPAIEDIKSELDTTTMRVNIAVGIYLLSLGVFPLWWSAFSEKFGRRSVYIVSFTLYTAFGIGCALAPGINSLIGFRVLSGGCSASVQSVGAGTIADIYAPEHRGRSLGYYYLGPLMAPLVSPIVGSLLLTRWNWRSTQWFLVILAFVLDMMIIFLLPETLRSQDNKALIRKILAERRMNKVKNDEESNNQTSSPPDSGSEKDPDNEQQQQPTDSDEEAAIERVLTRVSMRNESTFDVNAENEDPETLAPELFRVRTSANDPRIAEIKQNDLERMKTEIEQELDSKPLTKAQIFKKNLYEYTLKPLKALNFLRYPPVALAISFSAISFGVLYLVNMTIEYEFARAPYNWKSLYVGLAYIPNSVTYVLASIYGGKWTDWLLKKDKEKNGFYSPESRISWNIFSAVITFPVALLIIGWCFDFHTHWVTPLVGTALFGYSSMMTIGPVVTYLVDSLPGRGATGVALNNFVRMILATVAVFVTEPLIKGLNTGPMFTIFAGVVVLWAVVLIIIRKKGTYWRENYDLQKLYDSLD</sequence>
<feature type="compositionally biased region" description="Low complexity" evidence="7">
    <location>
        <begin position="100"/>
        <end position="112"/>
    </location>
</feature>
<feature type="transmembrane region" description="Helical" evidence="8">
    <location>
        <begin position="148"/>
        <end position="170"/>
    </location>
</feature>
<dbReference type="GO" id="GO:0032973">
    <property type="term" value="P:amino acid export across plasma membrane"/>
    <property type="evidence" value="ECO:0007669"/>
    <property type="project" value="EnsemblFungi"/>
</dbReference>
<dbReference type="GO" id="GO:0005886">
    <property type="term" value="C:plasma membrane"/>
    <property type="evidence" value="ECO:0007669"/>
    <property type="project" value="EnsemblFungi"/>
</dbReference>
<keyword evidence="4 8" id="KW-1133">Transmembrane helix</keyword>
<dbReference type="SUPFAM" id="SSF103473">
    <property type="entry name" value="MFS general substrate transporter"/>
    <property type="match status" value="1"/>
</dbReference>
<evidence type="ECO:0000256" key="3">
    <source>
        <dbReference type="ARBA" id="ARBA00022692"/>
    </source>
</evidence>
<feature type="transmembrane region" description="Helical" evidence="8">
    <location>
        <begin position="654"/>
        <end position="674"/>
    </location>
</feature>
<dbReference type="InterPro" id="IPR036259">
    <property type="entry name" value="MFS_trans_sf"/>
</dbReference>
<evidence type="ECO:0000256" key="8">
    <source>
        <dbReference type="SAM" id="Phobius"/>
    </source>
</evidence>
<feature type="region of interest" description="Disordered" evidence="7">
    <location>
        <begin position="346"/>
        <end position="384"/>
    </location>
</feature>
<dbReference type="InterPro" id="IPR020846">
    <property type="entry name" value="MFS_dom"/>
</dbReference>
<dbReference type="Pfam" id="PF07690">
    <property type="entry name" value="MFS_1"/>
    <property type="match status" value="1"/>
</dbReference>
<dbReference type="Gene3D" id="1.20.1720.10">
    <property type="entry name" value="Multidrug resistance protein D"/>
    <property type="match status" value="1"/>
</dbReference>
<dbReference type="OrthoDB" id="3936150at2759"/>
<dbReference type="Proteomes" id="UP000094112">
    <property type="component" value="Unassembled WGS sequence"/>
</dbReference>
<evidence type="ECO:0000256" key="5">
    <source>
        <dbReference type="ARBA" id="ARBA00023136"/>
    </source>
</evidence>
<feature type="transmembrane region" description="Helical" evidence="8">
    <location>
        <begin position="479"/>
        <end position="499"/>
    </location>
</feature>
<name>A0A1E3P4Q3_WICAA</name>
<dbReference type="RefSeq" id="XP_019039401.1">
    <property type="nucleotide sequence ID" value="XM_019183431.1"/>
</dbReference>
<dbReference type="PROSITE" id="PS50850">
    <property type="entry name" value="MFS"/>
    <property type="match status" value="1"/>
</dbReference>